<name>A0A8J3I5S4_9CHLR</name>
<dbReference type="Proteomes" id="UP000612362">
    <property type="component" value="Unassembled WGS sequence"/>
</dbReference>
<evidence type="ECO:0000313" key="2">
    <source>
        <dbReference type="EMBL" id="GHO49161.1"/>
    </source>
</evidence>
<proteinExistence type="predicted"/>
<gene>
    <name evidence="2" type="ORF">KSX_73240</name>
</gene>
<keyword evidence="3" id="KW-1185">Reference proteome</keyword>
<organism evidence="2 3">
    <name type="scientific">Ktedonospora formicarum</name>
    <dbReference type="NCBI Taxonomy" id="2778364"/>
    <lineage>
        <taxon>Bacteria</taxon>
        <taxon>Bacillati</taxon>
        <taxon>Chloroflexota</taxon>
        <taxon>Ktedonobacteria</taxon>
        <taxon>Ktedonobacterales</taxon>
        <taxon>Ktedonobacteraceae</taxon>
        <taxon>Ktedonospora</taxon>
    </lineage>
</organism>
<feature type="region of interest" description="Disordered" evidence="1">
    <location>
        <begin position="124"/>
        <end position="149"/>
    </location>
</feature>
<comment type="caution">
    <text evidence="2">The sequence shown here is derived from an EMBL/GenBank/DDBJ whole genome shotgun (WGS) entry which is preliminary data.</text>
</comment>
<feature type="compositionally biased region" description="Polar residues" evidence="1">
    <location>
        <begin position="132"/>
        <end position="141"/>
    </location>
</feature>
<dbReference type="AlphaFoldDB" id="A0A8J3I5S4"/>
<evidence type="ECO:0000256" key="1">
    <source>
        <dbReference type="SAM" id="MobiDB-lite"/>
    </source>
</evidence>
<reference evidence="2" key="1">
    <citation type="submission" date="2020-10" db="EMBL/GenBank/DDBJ databases">
        <title>Taxonomic study of unclassified bacteria belonging to the class Ktedonobacteria.</title>
        <authorList>
            <person name="Yabe S."/>
            <person name="Wang C.M."/>
            <person name="Zheng Y."/>
            <person name="Sakai Y."/>
            <person name="Cavaletti L."/>
            <person name="Monciardini P."/>
            <person name="Donadio S."/>
        </authorList>
    </citation>
    <scope>NUCLEOTIDE SEQUENCE</scope>
    <source>
        <strain evidence="2">SOSP1-1</strain>
    </source>
</reference>
<dbReference type="EMBL" id="BNJF01000004">
    <property type="protein sequence ID" value="GHO49161.1"/>
    <property type="molecule type" value="Genomic_DNA"/>
</dbReference>
<protein>
    <submittedName>
        <fullName evidence="2">Uncharacterized protein</fullName>
    </submittedName>
</protein>
<sequence>MVDAPLRNVFSIYNYIKTYAHSEPRRIAEMLAEELEQDRRTSPKYLKLLREPGKTPRNPHVIAAAFLTTLIRLHRDRWTIERPGGFFTVRCREYDLAIPQDVEEWVAQYGTLSLAEIRSALASASPASSSSRTQEAPSQPFTKPAPKPLYPPLTLNIPIGTEQVQMSKQGAQTVEQMILKDRRTRLYRTQLLRMEQEGQPNRYALLVDAGWFSPRSPQTIVYSQAEWQHRLDTMSTWRDLFGLPALPFAKKA</sequence>
<accession>A0A8J3I5S4</accession>
<evidence type="ECO:0000313" key="3">
    <source>
        <dbReference type="Proteomes" id="UP000612362"/>
    </source>
</evidence>